<evidence type="ECO:0000313" key="1">
    <source>
        <dbReference type="EMBL" id="OCO83042.1"/>
    </source>
</evidence>
<accession>A0A6H2ZXV9</accession>
<sequence>MNTSKDEATPSVFQKQFCIHEKLKAENSHWSYAFPVSTVHGNGKHQLHTSLLDDVEFAVYEKTGTHFVLVDFAKDYSSLNDDAKKIIDANPKAKASILAWEKEKFRWVD</sequence>
<dbReference type="EMBL" id="LJEX02000108">
    <property type="protein sequence ID" value="OCO83042.1"/>
    <property type="molecule type" value="Genomic_DNA"/>
</dbReference>
<proteinExistence type="predicted"/>
<evidence type="ECO:0000313" key="2">
    <source>
        <dbReference type="Proteomes" id="UP000050489"/>
    </source>
</evidence>
<reference evidence="2" key="1">
    <citation type="submission" date="2016-04" db="EMBL/GenBank/DDBJ databases">
        <authorList>
            <person name="Osei Sekyere J."/>
            <person name="Sivertsen A."/>
            <person name="Pedersen A.T."/>
            <person name="Sundsfjord A."/>
        </authorList>
    </citation>
    <scope>NUCLEOTIDE SEQUENCE [LARGE SCALE GENOMIC DNA]</scope>
    <source>
        <strain evidence="2">945174350</strain>
    </source>
</reference>
<name>A0A6H2ZXV9_SERMA</name>
<organism evidence="1 2">
    <name type="scientific">Serratia marcescens</name>
    <dbReference type="NCBI Taxonomy" id="615"/>
    <lineage>
        <taxon>Bacteria</taxon>
        <taxon>Pseudomonadati</taxon>
        <taxon>Pseudomonadota</taxon>
        <taxon>Gammaproteobacteria</taxon>
        <taxon>Enterobacterales</taxon>
        <taxon>Yersiniaceae</taxon>
        <taxon>Serratia</taxon>
    </lineage>
</organism>
<comment type="caution">
    <text evidence="1">The sequence shown here is derived from an EMBL/GenBank/DDBJ whole genome shotgun (WGS) entry which is preliminary data.</text>
</comment>
<gene>
    <name evidence="1" type="ORF">AN695_0220340</name>
</gene>
<dbReference type="RefSeq" id="WP_057523795.1">
    <property type="nucleotide sequence ID" value="NZ_LJEX02000108.1"/>
</dbReference>
<protein>
    <submittedName>
        <fullName evidence="1">Uncharacterized protein</fullName>
    </submittedName>
</protein>
<dbReference type="Proteomes" id="UP000050489">
    <property type="component" value="Unassembled WGS sequence"/>
</dbReference>
<dbReference type="AlphaFoldDB" id="A0A6H2ZXV9"/>